<evidence type="ECO:0000313" key="2">
    <source>
        <dbReference type="Proteomes" id="UP001148786"/>
    </source>
</evidence>
<name>A0A9W8K3E4_9AGAR</name>
<evidence type="ECO:0000313" key="1">
    <source>
        <dbReference type="EMBL" id="KAJ3511337.1"/>
    </source>
</evidence>
<gene>
    <name evidence="1" type="ORF">NLJ89_g4154</name>
</gene>
<sequence length="427" mass="47850">MPKSTTRSLEAVVAALNVIPPNKHRDEETEPDDNNAFTENDLLPRIAVLLQNAVQLPDEQNSEQDSPIAVIVDTEKVTIHYVTQSSDEGAKCEYLRDLWSAMQAIVKKASVHLPDEDPVYVGLFLALCKYHFPRWMLDHLRSGWEDFQAMANALMGDPLFSGEIKDKLATLLSSMRGPFQKPSPSLDAMSGIITSMATFYVSKGLKLPSTSVLDHEFDMAHYLQTATKPLNPVFHLIEVARNAASQKIFDLPLSVMPVNLPAAENSVYIPTSLTAWEETLTKLVANNNNKKRTIKLKQDFSELVGMKYSAPDGKVRCRVYSEVALLEWMRKTQRMSGGECCVALSTQPSVPSMIYHSSLNFELDDEEGEYPPRLAWNPSAMVKGHPFLWSLPANSEDDFKDTMLRRLLDYLMEALENAELLVPVADD</sequence>
<protein>
    <submittedName>
        <fullName evidence="1">Uncharacterized protein</fullName>
    </submittedName>
</protein>
<accession>A0A9W8K3E4</accession>
<dbReference type="OrthoDB" id="10595763at2759"/>
<comment type="caution">
    <text evidence="1">The sequence shown here is derived from an EMBL/GenBank/DDBJ whole genome shotgun (WGS) entry which is preliminary data.</text>
</comment>
<organism evidence="1 2">
    <name type="scientific">Agrocybe chaxingu</name>
    <dbReference type="NCBI Taxonomy" id="84603"/>
    <lineage>
        <taxon>Eukaryota</taxon>
        <taxon>Fungi</taxon>
        <taxon>Dikarya</taxon>
        <taxon>Basidiomycota</taxon>
        <taxon>Agaricomycotina</taxon>
        <taxon>Agaricomycetes</taxon>
        <taxon>Agaricomycetidae</taxon>
        <taxon>Agaricales</taxon>
        <taxon>Agaricineae</taxon>
        <taxon>Strophariaceae</taxon>
        <taxon>Agrocybe</taxon>
    </lineage>
</organism>
<proteinExistence type="predicted"/>
<dbReference type="AlphaFoldDB" id="A0A9W8K3E4"/>
<dbReference type="EMBL" id="JANKHO010000333">
    <property type="protein sequence ID" value="KAJ3511337.1"/>
    <property type="molecule type" value="Genomic_DNA"/>
</dbReference>
<reference evidence="1" key="1">
    <citation type="submission" date="2022-07" db="EMBL/GenBank/DDBJ databases">
        <title>Genome Sequence of Agrocybe chaxingu.</title>
        <authorList>
            <person name="Buettner E."/>
        </authorList>
    </citation>
    <scope>NUCLEOTIDE SEQUENCE</scope>
    <source>
        <strain evidence="1">MP-N11</strain>
    </source>
</reference>
<dbReference type="Proteomes" id="UP001148786">
    <property type="component" value="Unassembled WGS sequence"/>
</dbReference>
<keyword evidence="2" id="KW-1185">Reference proteome</keyword>